<evidence type="ECO:0000256" key="2">
    <source>
        <dbReference type="SAM" id="Phobius"/>
    </source>
</evidence>
<evidence type="ECO:0000313" key="3">
    <source>
        <dbReference type="Proteomes" id="UP000095280"/>
    </source>
</evidence>
<accession>A0A1I8H6R4</accession>
<keyword evidence="2" id="KW-0472">Membrane</keyword>
<sequence>TGWYNLTLIARDGGTPQLTGTTALTFYVAPAEQGSAVDDSALARFRNALISTTIILIAGCAVSLLFMIRTYLKSRNMMRMYNGLDDNRAAHRPSSSSISWSKDNSVGPMADKEATPKPAAQTPPSKGLPEVEKPAML</sequence>
<reference evidence="4 5" key="1">
    <citation type="submission" date="2016-11" db="UniProtKB">
        <authorList>
            <consortium name="WormBaseParasite"/>
        </authorList>
    </citation>
    <scope>IDENTIFICATION</scope>
</reference>
<name>A0A1I8H6R4_9PLAT</name>
<dbReference type="WBParaSite" id="maker-uti_cns_0004528-snap-gene-0.3-mRNA-1">
    <property type="protein sequence ID" value="maker-uti_cns_0004528-snap-gene-0.3-mRNA-1"/>
    <property type="gene ID" value="maker-uti_cns_0004528-snap-gene-0.3"/>
</dbReference>
<dbReference type="WBParaSite" id="maker-uti_cns_0004694-snap-gene-0.5-mRNA-1">
    <property type="protein sequence ID" value="maker-uti_cns_0004694-snap-gene-0.5-mRNA-1"/>
    <property type="gene ID" value="maker-uti_cns_0004694-snap-gene-0.5"/>
</dbReference>
<dbReference type="CDD" id="cd11304">
    <property type="entry name" value="Cadherin_repeat"/>
    <property type="match status" value="1"/>
</dbReference>
<keyword evidence="3" id="KW-1185">Reference proteome</keyword>
<evidence type="ECO:0000313" key="5">
    <source>
        <dbReference type="WBParaSite" id="maker-uti_cns_0004694-snap-gene-0.5-mRNA-1"/>
    </source>
</evidence>
<feature type="region of interest" description="Disordered" evidence="1">
    <location>
        <begin position="86"/>
        <end position="137"/>
    </location>
</feature>
<proteinExistence type="predicted"/>
<feature type="transmembrane region" description="Helical" evidence="2">
    <location>
        <begin position="48"/>
        <end position="72"/>
    </location>
</feature>
<dbReference type="AlphaFoldDB" id="A0A1I8H6R4"/>
<organism evidence="3 5">
    <name type="scientific">Macrostomum lignano</name>
    <dbReference type="NCBI Taxonomy" id="282301"/>
    <lineage>
        <taxon>Eukaryota</taxon>
        <taxon>Metazoa</taxon>
        <taxon>Spiralia</taxon>
        <taxon>Lophotrochozoa</taxon>
        <taxon>Platyhelminthes</taxon>
        <taxon>Rhabditophora</taxon>
        <taxon>Macrostomorpha</taxon>
        <taxon>Macrostomida</taxon>
        <taxon>Macrostomidae</taxon>
        <taxon>Macrostomum</taxon>
    </lineage>
</organism>
<keyword evidence="2" id="KW-1133">Transmembrane helix</keyword>
<protein>
    <submittedName>
        <fullName evidence="4 5">Fibronectin type-III domain-containing protein</fullName>
    </submittedName>
</protein>
<dbReference type="Proteomes" id="UP000095280">
    <property type="component" value="Unplaced"/>
</dbReference>
<evidence type="ECO:0000256" key="1">
    <source>
        <dbReference type="SAM" id="MobiDB-lite"/>
    </source>
</evidence>
<keyword evidence="2" id="KW-0812">Transmembrane</keyword>
<evidence type="ECO:0000313" key="4">
    <source>
        <dbReference type="WBParaSite" id="maker-uti_cns_0004528-snap-gene-0.3-mRNA-1"/>
    </source>
</evidence>
<feature type="compositionally biased region" description="Low complexity" evidence="1">
    <location>
        <begin position="94"/>
        <end position="105"/>
    </location>
</feature>